<dbReference type="Proteomes" id="UP001148614">
    <property type="component" value="Unassembled WGS sequence"/>
</dbReference>
<dbReference type="PANTHER" id="PTHR31285">
    <property type="entry name" value="NICOTINAMIDE MONONUCLEOTIDE ADENYLYLTRANSFERASE"/>
    <property type="match status" value="1"/>
</dbReference>
<evidence type="ECO:0000313" key="1">
    <source>
        <dbReference type="EMBL" id="KAJ3579417.1"/>
    </source>
</evidence>
<sequence>MYLFARDILAEVARKREVENNSESSSIGCEAVDIAVTTEPYFHAKAQAIATSDFYLDQQSESAVSIDNAVASEQVYLAGYDTLIRIFNPKYYPDNSMKASLDPFFAHARLRITMRTDDSWGDAAAQMSYLDELRGGKLEEVGGRAEWVDKIEMVQGRKSDEEVVSSTKVRDAVRKRDWGALETLVGEDVVVWIRENGLYDSDDDLPDTQSLLWEQSRSGNRGRVRGIPTWSWASMATLGPNAEGKNVGSGMAVKWATLDTPYTTYTPSEVTEILPIPVTRKKLRPNFGKVRHFWPDDEYGDGNRFAILGIRGVLIPVSIHQKFEGRDDTLVAAKLTDHRSDFGRNMWRRVTTPQGGQTVAGWASVEHPDYQTDDECRASGDVLGLVIKTITGIIAEFGMGNLKDKMTAYKVLYIRPVRVHGFEDSFERIGTGRLFGDVIDSQFHNTEKKDIWLV</sequence>
<proteinExistence type="predicted"/>
<comment type="caution">
    <text evidence="1">The sequence shown here is derived from an EMBL/GenBank/DDBJ whole genome shotgun (WGS) entry which is preliminary data.</text>
</comment>
<dbReference type="GO" id="GO:0000309">
    <property type="term" value="F:nicotinamide-nucleotide adenylyltransferase activity"/>
    <property type="evidence" value="ECO:0007669"/>
    <property type="project" value="TreeGrafter"/>
</dbReference>
<dbReference type="EMBL" id="JANPWZ010000098">
    <property type="protein sequence ID" value="KAJ3579417.1"/>
    <property type="molecule type" value="Genomic_DNA"/>
</dbReference>
<dbReference type="PANTHER" id="PTHR31285:SF0">
    <property type="entry name" value="NICOTINAMIDE MONONUCLEOTIDE ADENYLYLTRANSFERASE"/>
    <property type="match status" value="1"/>
</dbReference>
<name>A0A9W8NMZ2_9PEZI</name>
<gene>
    <name evidence="1" type="ORF">NPX13_g1148</name>
</gene>
<keyword evidence="2" id="KW-1185">Reference proteome</keyword>
<protein>
    <submittedName>
        <fullName evidence="1">Uncharacterized protein</fullName>
    </submittedName>
</protein>
<dbReference type="VEuPathDB" id="FungiDB:F4678DRAFT_420544"/>
<evidence type="ECO:0000313" key="2">
    <source>
        <dbReference type="Proteomes" id="UP001148614"/>
    </source>
</evidence>
<dbReference type="GO" id="GO:0005634">
    <property type="term" value="C:nucleus"/>
    <property type="evidence" value="ECO:0007669"/>
    <property type="project" value="TreeGrafter"/>
</dbReference>
<dbReference type="GO" id="GO:0016887">
    <property type="term" value="F:ATP hydrolysis activity"/>
    <property type="evidence" value="ECO:0007669"/>
    <property type="project" value="TreeGrafter"/>
</dbReference>
<dbReference type="GO" id="GO:0005737">
    <property type="term" value="C:cytoplasm"/>
    <property type="evidence" value="ECO:0007669"/>
    <property type="project" value="TreeGrafter"/>
</dbReference>
<dbReference type="SUPFAM" id="SSF52374">
    <property type="entry name" value="Nucleotidylyl transferase"/>
    <property type="match status" value="1"/>
</dbReference>
<organism evidence="1 2">
    <name type="scientific">Xylaria arbuscula</name>
    <dbReference type="NCBI Taxonomy" id="114810"/>
    <lineage>
        <taxon>Eukaryota</taxon>
        <taxon>Fungi</taxon>
        <taxon>Dikarya</taxon>
        <taxon>Ascomycota</taxon>
        <taxon>Pezizomycotina</taxon>
        <taxon>Sordariomycetes</taxon>
        <taxon>Xylariomycetidae</taxon>
        <taxon>Xylariales</taxon>
        <taxon>Xylariaceae</taxon>
        <taxon>Xylaria</taxon>
    </lineage>
</organism>
<dbReference type="InterPro" id="IPR014729">
    <property type="entry name" value="Rossmann-like_a/b/a_fold"/>
</dbReference>
<accession>A0A9W8NMZ2</accession>
<reference evidence="1" key="1">
    <citation type="submission" date="2022-07" db="EMBL/GenBank/DDBJ databases">
        <title>Genome Sequence of Xylaria arbuscula.</title>
        <authorList>
            <person name="Buettner E."/>
        </authorList>
    </citation>
    <scope>NUCLEOTIDE SEQUENCE</scope>
    <source>
        <strain evidence="1">VT107</strain>
    </source>
</reference>
<dbReference type="Gene3D" id="3.40.50.620">
    <property type="entry name" value="HUPs"/>
    <property type="match status" value="1"/>
</dbReference>
<dbReference type="AlphaFoldDB" id="A0A9W8NMZ2"/>